<protein>
    <recommendedName>
        <fullName evidence="1">Acyl-CoA dehydrogenase/oxidase N-terminal domain-containing protein</fullName>
    </recommendedName>
</protein>
<evidence type="ECO:0000313" key="2">
    <source>
        <dbReference type="EMBL" id="KOG57341.1"/>
    </source>
</evidence>
<dbReference type="SUPFAM" id="SSF56645">
    <property type="entry name" value="Acyl-CoA dehydrogenase NM domain-like"/>
    <property type="match status" value="1"/>
</dbReference>
<accession>A0A0L8N3T8</accession>
<dbReference type="Proteomes" id="UP000037084">
    <property type="component" value="Unassembled WGS sequence"/>
</dbReference>
<gene>
    <name evidence="2" type="ORF">ADK75_04815</name>
</gene>
<reference evidence="3" key="1">
    <citation type="submission" date="2015-07" db="EMBL/GenBank/DDBJ databases">
        <authorList>
            <consortium name="Consortium for Microbial Forensics and Genomics (microFORGE)"/>
            <person name="Knight B.M."/>
            <person name="Roberts D.P."/>
            <person name="Lin D."/>
            <person name="Hari K."/>
            <person name="Fletcher J."/>
            <person name="Melcher U."/>
            <person name="Blagden T."/>
            <person name="Winegar R.A."/>
        </authorList>
    </citation>
    <scope>NUCLEOTIDE SEQUENCE [LARGE SCALE GENOMIC DNA]</scope>
    <source>
        <strain evidence="3">NRRL B-1447</strain>
    </source>
</reference>
<dbReference type="Gene3D" id="2.40.110.10">
    <property type="entry name" value="Butyryl-CoA Dehydrogenase, subunit A, domain 2"/>
    <property type="match status" value="1"/>
</dbReference>
<dbReference type="GO" id="GO:0016627">
    <property type="term" value="F:oxidoreductase activity, acting on the CH-CH group of donors"/>
    <property type="evidence" value="ECO:0007669"/>
    <property type="project" value="InterPro"/>
</dbReference>
<feature type="domain" description="Acyl-CoA dehydrogenase/oxidase N-terminal" evidence="1">
    <location>
        <begin position="7"/>
        <end position="110"/>
    </location>
</feature>
<dbReference type="PATRIC" id="fig|1961.12.peg.1026"/>
<dbReference type="InterPro" id="IPR046373">
    <property type="entry name" value="Acyl-CoA_Oxase/DH_mid-dom_sf"/>
</dbReference>
<dbReference type="GO" id="GO:0050660">
    <property type="term" value="F:flavin adenine dinucleotide binding"/>
    <property type="evidence" value="ECO:0007669"/>
    <property type="project" value="InterPro"/>
</dbReference>
<dbReference type="InterPro" id="IPR013786">
    <property type="entry name" value="AcylCoA_DH/ox_N"/>
</dbReference>
<organism evidence="2 3">
    <name type="scientific">Streptomyces virginiae</name>
    <name type="common">Streptomyces cinnamonensis</name>
    <dbReference type="NCBI Taxonomy" id="1961"/>
    <lineage>
        <taxon>Bacteria</taxon>
        <taxon>Bacillati</taxon>
        <taxon>Actinomycetota</taxon>
        <taxon>Actinomycetes</taxon>
        <taxon>Kitasatosporales</taxon>
        <taxon>Streptomycetaceae</taxon>
        <taxon>Streptomyces</taxon>
    </lineage>
</organism>
<dbReference type="EMBL" id="LGUV01000013">
    <property type="protein sequence ID" value="KOG57341.1"/>
    <property type="molecule type" value="Genomic_DNA"/>
</dbReference>
<name>A0A0L8N3T8_STRVG</name>
<dbReference type="InterPro" id="IPR037069">
    <property type="entry name" value="AcylCoA_DH/ox_N_sf"/>
</dbReference>
<evidence type="ECO:0000259" key="1">
    <source>
        <dbReference type="Pfam" id="PF02771"/>
    </source>
</evidence>
<dbReference type="Gene3D" id="1.10.540.10">
    <property type="entry name" value="Acyl-CoA dehydrogenase/oxidase, N-terminal domain"/>
    <property type="match status" value="1"/>
</dbReference>
<dbReference type="Pfam" id="PF02771">
    <property type="entry name" value="Acyl-CoA_dh_N"/>
    <property type="match status" value="1"/>
</dbReference>
<evidence type="ECO:0000313" key="3">
    <source>
        <dbReference type="Proteomes" id="UP000037084"/>
    </source>
</evidence>
<comment type="caution">
    <text evidence="2">The sequence shown here is derived from an EMBL/GenBank/DDBJ whole genome shotgun (WGS) entry which is preliminary data.</text>
</comment>
<sequence length="362" mass="38630">MAADPLFDAVSRVASAVLRPEAERTAVEGVSRAHLDELARSGAHGILGYEPSPAGGCTRKQVVREVHEILAAVDPSTWFVYTQHFGLVKALSKSPNAALRERWLPDLATGAKQATAGFAYLRHPQPPVSAEPCEEGWRLRGRVPWMTGWGITDVAVLGAVTADDRALFVRVDCAPGPGAGPGPGRGLFAVESPPLWAMGATHTAAVELRDIVVPPDDVISSGPRSEWARSYDLENANTNPAVFGHLRASVDLLLAAAPRAGAAYEDLAHRLAQEGARLRTEAYALRDELAPEEEVPARIENRAAALDLGVRAATACVAATGGRAVQYGNTAGRLAREAMFHLIQAQTPQLREATAEMTLRRI</sequence>
<proteinExistence type="predicted"/>
<dbReference type="AlphaFoldDB" id="A0A0L8N3T8"/>
<dbReference type="InterPro" id="IPR009100">
    <property type="entry name" value="AcylCoA_DH/oxidase_NM_dom_sf"/>
</dbReference>